<dbReference type="AlphaFoldDB" id="A0A0J6WKU1"/>
<sequence>MTKYNSSELDSAALRAAQDRFANENRSAEPGSQPPAPPAAPDQPDTGQAAPSLGQALESQAAPDNEPPPPAHNPAAPEHPDTQTPAAALQPNVDPAPANRTAVPPLYHPTPDAPRHATPDTPAAGNPPQTAPPPAPGLPPRPTHYGPPQPPSPAISPVSPQRPTQQFTPPPPPSWPQRPAGFGAQSHPDVERTEVVQRRDVYPAPGSDWPRPPQTPAAPPQESYGGYPSQPPGPGPDAGYGQPPRGGFTATPRQPAPFTPAGDRGADRSFTLQSQRKEGPQQGWRAKLHRMHIPVGKSAAEVEYDLDISKINKVLRYPKAIGFAALKGGVGKTVCAMSIASTIAAHRQKGEVVALDTDHSGSLARRVRGDQISDIKRFVADEQLYSANDVKAHMQSNHHRLSVLGSSREPLATALTPEEYLRALEVLQAGHLFTIVDMDHSAASPAYETVMRSLDALVVVTATSLDSAEASQDIMDWLRARKLNELLTRTVVLINHQSPAKPHLDLDATVSHFRNSEQHEVLEIPWDEHLAEAGPINLDLLNKTTRRQFVKVAAMLVDSLPPT</sequence>
<feature type="domain" description="CobQ/CobB/MinD/ParA nucleotide binding" evidence="2">
    <location>
        <begin position="323"/>
        <end position="533"/>
    </location>
</feature>
<dbReference type="InterPro" id="IPR050625">
    <property type="entry name" value="ParA/MinD_ATPase"/>
</dbReference>
<dbReference type="PANTHER" id="PTHR43384">
    <property type="entry name" value="SEPTUM SITE-DETERMINING PROTEIN MIND HOMOLOG, CHLOROPLASTIC-RELATED"/>
    <property type="match status" value="1"/>
</dbReference>
<evidence type="ECO:0000313" key="4">
    <source>
        <dbReference type="Proteomes" id="UP000036513"/>
    </source>
</evidence>
<accession>A0A0J6WKU1</accession>
<dbReference type="GO" id="GO:0005829">
    <property type="term" value="C:cytosol"/>
    <property type="evidence" value="ECO:0007669"/>
    <property type="project" value="TreeGrafter"/>
</dbReference>
<reference evidence="3 4" key="1">
    <citation type="journal article" date="2015" name="Genome Biol. Evol.">
        <title>Characterization of Three Mycobacterium spp. with Potential Use in Bioremediation by Genome Sequencing and Comparative Genomics.</title>
        <authorList>
            <person name="Das S."/>
            <person name="Pettersson B.M."/>
            <person name="Behra P.R."/>
            <person name="Ramesh M."/>
            <person name="Dasgupta S."/>
            <person name="Bhattacharya A."/>
            <person name="Kirsebom L.A."/>
        </authorList>
    </citation>
    <scope>NUCLEOTIDE SEQUENCE [LARGE SCALE GENOMIC DNA]</scope>
    <source>
        <strain evidence="3 4">DSM 43826</strain>
    </source>
</reference>
<feature type="compositionally biased region" description="Pro residues" evidence="1">
    <location>
        <begin position="129"/>
        <end position="154"/>
    </location>
</feature>
<protein>
    <recommendedName>
        <fullName evidence="2">CobQ/CobB/MinD/ParA nucleotide binding domain-containing protein</fullName>
    </recommendedName>
</protein>
<feature type="compositionally biased region" description="Low complexity" evidence="1">
    <location>
        <begin position="155"/>
        <end position="167"/>
    </location>
</feature>
<feature type="compositionally biased region" description="Basic and acidic residues" evidence="1">
    <location>
        <begin position="17"/>
        <end position="27"/>
    </location>
</feature>
<comment type="caution">
    <text evidence="3">The sequence shown here is derived from an EMBL/GenBank/DDBJ whole genome shotgun (WGS) entry which is preliminary data.</text>
</comment>
<feature type="region of interest" description="Disordered" evidence="1">
    <location>
        <begin position="1"/>
        <end position="267"/>
    </location>
</feature>
<dbReference type="GO" id="GO:0051782">
    <property type="term" value="P:negative regulation of cell division"/>
    <property type="evidence" value="ECO:0007669"/>
    <property type="project" value="TreeGrafter"/>
</dbReference>
<name>A0A0J6WKU1_9MYCO</name>
<evidence type="ECO:0000313" key="3">
    <source>
        <dbReference type="EMBL" id="KMO82613.1"/>
    </source>
</evidence>
<keyword evidence="4" id="KW-1185">Reference proteome</keyword>
<dbReference type="Pfam" id="PF01656">
    <property type="entry name" value="CbiA"/>
    <property type="match status" value="1"/>
</dbReference>
<evidence type="ECO:0000256" key="1">
    <source>
        <dbReference type="SAM" id="MobiDB-lite"/>
    </source>
</evidence>
<proteinExistence type="predicted"/>
<dbReference type="SUPFAM" id="SSF52540">
    <property type="entry name" value="P-loop containing nucleoside triphosphate hydrolases"/>
    <property type="match status" value="1"/>
</dbReference>
<dbReference type="GO" id="GO:0016887">
    <property type="term" value="F:ATP hydrolysis activity"/>
    <property type="evidence" value="ECO:0007669"/>
    <property type="project" value="TreeGrafter"/>
</dbReference>
<feature type="compositionally biased region" description="Pro residues" evidence="1">
    <location>
        <begin position="32"/>
        <end position="41"/>
    </location>
</feature>
<evidence type="ECO:0000259" key="2">
    <source>
        <dbReference type="Pfam" id="PF01656"/>
    </source>
</evidence>
<gene>
    <name evidence="3" type="ORF">MCHLDSM_01236</name>
</gene>
<dbReference type="InterPro" id="IPR027417">
    <property type="entry name" value="P-loop_NTPase"/>
</dbReference>
<dbReference type="GO" id="GO:0009898">
    <property type="term" value="C:cytoplasmic side of plasma membrane"/>
    <property type="evidence" value="ECO:0007669"/>
    <property type="project" value="TreeGrafter"/>
</dbReference>
<dbReference type="InterPro" id="IPR002586">
    <property type="entry name" value="CobQ/CobB/MinD/ParA_Nub-bd_dom"/>
</dbReference>
<feature type="compositionally biased region" description="Pro residues" evidence="1">
    <location>
        <begin position="210"/>
        <end position="219"/>
    </location>
</feature>
<dbReference type="EMBL" id="JYNL01000009">
    <property type="protein sequence ID" value="KMO82613.1"/>
    <property type="molecule type" value="Genomic_DNA"/>
</dbReference>
<feature type="compositionally biased region" description="Low complexity" evidence="1">
    <location>
        <begin position="42"/>
        <end position="51"/>
    </location>
</feature>
<dbReference type="PANTHER" id="PTHR43384:SF14">
    <property type="entry name" value="ESX-1 SECRETION-ASSOCIATED PROTEIN ESPI"/>
    <property type="match status" value="1"/>
</dbReference>
<dbReference type="Proteomes" id="UP000036513">
    <property type="component" value="Unassembled WGS sequence"/>
</dbReference>
<dbReference type="RefSeq" id="WP_048469151.1">
    <property type="nucleotide sequence ID" value="NZ_JYNL01000009.1"/>
</dbReference>
<dbReference type="SMR" id="A0A0J6WKU1"/>
<feature type="compositionally biased region" description="Basic and acidic residues" evidence="1">
    <location>
        <begin position="188"/>
        <end position="201"/>
    </location>
</feature>
<dbReference type="Gene3D" id="3.40.50.300">
    <property type="entry name" value="P-loop containing nucleotide triphosphate hydrolases"/>
    <property type="match status" value="1"/>
</dbReference>
<organism evidence="3 4">
    <name type="scientific">Mycolicibacterium chlorophenolicum</name>
    <dbReference type="NCBI Taxonomy" id="37916"/>
    <lineage>
        <taxon>Bacteria</taxon>
        <taxon>Bacillati</taxon>
        <taxon>Actinomycetota</taxon>
        <taxon>Actinomycetes</taxon>
        <taxon>Mycobacteriales</taxon>
        <taxon>Mycobacteriaceae</taxon>
        <taxon>Mycolicibacterium</taxon>
    </lineage>
</organism>
<dbReference type="PATRIC" id="fig|37916.4.peg.1119"/>
<dbReference type="STRING" id="37916.MCHLDSM_01236"/>
<dbReference type="GO" id="GO:0005524">
    <property type="term" value="F:ATP binding"/>
    <property type="evidence" value="ECO:0007669"/>
    <property type="project" value="TreeGrafter"/>
</dbReference>